<keyword evidence="2 4" id="KW-0808">Transferase</keyword>
<comment type="similarity">
    <text evidence="1">Belongs to the plant acyltransferase family.</text>
</comment>
<dbReference type="InterPro" id="IPR023213">
    <property type="entry name" value="CAT-like_dom_sf"/>
</dbReference>
<gene>
    <name evidence="4" type="ORF">O6P43_022130</name>
</gene>
<dbReference type="GO" id="GO:0016747">
    <property type="term" value="F:acyltransferase activity, transferring groups other than amino-acyl groups"/>
    <property type="evidence" value="ECO:0007669"/>
    <property type="project" value="TreeGrafter"/>
</dbReference>
<accession>A0AAD7LCF4</accession>
<dbReference type="FunFam" id="3.30.559.10:FF:000008">
    <property type="entry name" value="Tryptamine hydroxycinnamoyl transferase"/>
    <property type="match status" value="1"/>
</dbReference>
<comment type="caution">
    <text evidence="4">The sequence shown here is derived from an EMBL/GenBank/DDBJ whole genome shotgun (WGS) entry which is preliminary data.</text>
</comment>
<dbReference type="KEGG" id="qsa:O6P43_022130"/>
<protein>
    <submittedName>
        <fullName evidence="4">Spermidine hydroxycinnamoyl transferase-like</fullName>
    </submittedName>
</protein>
<reference evidence="4" key="1">
    <citation type="journal article" date="2023" name="Science">
        <title>Elucidation of the pathway for biosynthesis of saponin adjuvants from the soapbark tree.</title>
        <authorList>
            <person name="Reed J."/>
            <person name="Orme A."/>
            <person name="El-Demerdash A."/>
            <person name="Owen C."/>
            <person name="Martin L.B.B."/>
            <person name="Misra R.C."/>
            <person name="Kikuchi S."/>
            <person name="Rejzek M."/>
            <person name="Martin A.C."/>
            <person name="Harkess A."/>
            <person name="Leebens-Mack J."/>
            <person name="Louveau T."/>
            <person name="Stephenson M.J."/>
            <person name="Osbourn A."/>
        </authorList>
    </citation>
    <scope>NUCLEOTIDE SEQUENCE</scope>
    <source>
        <strain evidence="4">S10</strain>
    </source>
</reference>
<organism evidence="4 5">
    <name type="scientific">Quillaja saponaria</name>
    <name type="common">Soap bark tree</name>
    <dbReference type="NCBI Taxonomy" id="32244"/>
    <lineage>
        <taxon>Eukaryota</taxon>
        <taxon>Viridiplantae</taxon>
        <taxon>Streptophyta</taxon>
        <taxon>Embryophyta</taxon>
        <taxon>Tracheophyta</taxon>
        <taxon>Spermatophyta</taxon>
        <taxon>Magnoliopsida</taxon>
        <taxon>eudicotyledons</taxon>
        <taxon>Gunneridae</taxon>
        <taxon>Pentapetalae</taxon>
        <taxon>rosids</taxon>
        <taxon>fabids</taxon>
        <taxon>Fabales</taxon>
        <taxon>Quillajaceae</taxon>
        <taxon>Quillaja</taxon>
    </lineage>
</organism>
<dbReference type="Proteomes" id="UP001163823">
    <property type="component" value="Chromosome 9"/>
</dbReference>
<evidence type="ECO:0000256" key="3">
    <source>
        <dbReference type="ARBA" id="ARBA00023315"/>
    </source>
</evidence>
<dbReference type="Pfam" id="PF02458">
    <property type="entry name" value="Transferase"/>
    <property type="match status" value="1"/>
</dbReference>
<dbReference type="PANTHER" id="PTHR31642:SF322">
    <property type="entry name" value="SHIKIMATE_QUINATE HYDROXYCINNAMOYLTRANSFERASE"/>
    <property type="match status" value="1"/>
</dbReference>
<evidence type="ECO:0000256" key="2">
    <source>
        <dbReference type="ARBA" id="ARBA00022679"/>
    </source>
</evidence>
<evidence type="ECO:0000313" key="5">
    <source>
        <dbReference type="Proteomes" id="UP001163823"/>
    </source>
</evidence>
<dbReference type="EMBL" id="JARAOO010000009">
    <property type="protein sequence ID" value="KAJ7955565.1"/>
    <property type="molecule type" value="Genomic_DNA"/>
</dbReference>
<keyword evidence="5" id="KW-1185">Reference proteome</keyword>
<name>A0AAD7LCF4_QUISA</name>
<dbReference type="Gene3D" id="3.30.559.10">
    <property type="entry name" value="Chloramphenicol acetyltransferase-like domain"/>
    <property type="match status" value="2"/>
</dbReference>
<keyword evidence="3" id="KW-0012">Acyltransferase</keyword>
<dbReference type="AlphaFoldDB" id="A0AAD7LCF4"/>
<dbReference type="InterPro" id="IPR050317">
    <property type="entry name" value="Plant_Fungal_Acyltransferase"/>
</dbReference>
<evidence type="ECO:0000256" key="1">
    <source>
        <dbReference type="ARBA" id="ARBA00009861"/>
    </source>
</evidence>
<dbReference type="PANTHER" id="PTHR31642">
    <property type="entry name" value="TRICHOTHECENE 3-O-ACETYLTRANSFERASE"/>
    <property type="match status" value="1"/>
</dbReference>
<proteinExistence type="inferred from homology"/>
<evidence type="ECO:0000313" key="4">
    <source>
        <dbReference type="EMBL" id="KAJ7955565.1"/>
    </source>
</evidence>
<sequence length="453" mass="50766">MVTITSSYTVLPNEATPNIPVWLSESDQINPWSHAPSIYVYKPNLLISKPIERMKSSLSNILVHYYPLAGRLRWIGGGRLQVDCNAKGVQLLEAESTKEMADYGDFKPTEAITDLVPKIDLHSNPIEDLPLLVVQLTRFSCGGLCVGVAISHTMVDGLAAIHFINSWAKLARGDELDKKELPFLDRTVLKSFEPLIPPRFEHKEFNDMPLILGCSNTVFERKKETIVALLSLTKEQVEKLKEKANQGRSSMGIGSRSQRPYSRYEVIAGHIWRCATKARLGDDHQPTVVRFTADIRSRLKPSLPANYFGNAILRTVTQTRFVGDIVSNPLSYSAQSIREAIGTMTEEYLRSQLDFITNQEDVDWLRASFHSLGCTKQPFFGNPNMSIGSWMSLPVYEADFGWGKPIYMGPGSLNADGKSFIMPGPGNNGSLLIALRLQTQHMEAFKMFFYDDI</sequence>